<reference evidence="8" key="1">
    <citation type="submission" date="2019-12" db="EMBL/GenBank/DDBJ databases">
        <title>A plastid genome of a nonphotosynthetic green alga.</title>
        <authorList>
            <person name="Kamikawa R."/>
        </authorList>
    </citation>
    <scope>NUCLEOTIDE SEQUENCE</scope>
    <source>
        <strain evidence="8">NrCl902</strain>
    </source>
</reference>
<evidence type="ECO:0000313" key="8">
    <source>
        <dbReference type="EMBL" id="BBQ09622.1"/>
    </source>
</evidence>
<dbReference type="PANTHER" id="PTHR13479">
    <property type="entry name" value="30S RIBOSOMAL PROTEIN S18"/>
    <property type="match status" value="1"/>
</dbReference>
<dbReference type="GO" id="GO:0006412">
    <property type="term" value="P:translation"/>
    <property type="evidence" value="ECO:0007669"/>
    <property type="project" value="InterPro"/>
</dbReference>
<sequence length="435" mass="47800">MIEKSNLNKRSSSVSRRSAIVPFSVAALRYPLSQFCTWSRRESKTEGPGSRSDRLWCPLALRASSSRFHSFPAGTPLFPALRAGSSKGFAFPVVARSAKKGKGPLSIPSTPCSPFPVPPSSARGPEGKAKPSFHSVPNQRLGKSGVREALGKGVRGAKKKEGFAFPDPNLLSTQFPTKGWERVEPGKGPRADLGIGDPREPELSGKKVLIRDAKNVGVLSPGPFPTFGWDLGKGNWTKQGKGKLDIARERGPSIAKKQKGLKEVLQARINKKKRTQQGQKGTAIKTYIRPIILPKSPALIRFLGNINVFNESFLKYKKSLYVHDSPISATKKKCGLYSYIKGSTATQSRDFKSYTFLNTSVTLQGRRGKKCTGQVIYSARFIDYKNSRGLQQYIGLGGRILPRRQTCLSSKQQRYIAKTIKSARITGLLPFVAKY</sequence>
<feature type="compositionally biased region" description="Basic and acidic residues" evidence="7">
    <location>
        <begin position="179"/>
        <end position="190"/>
    </location>
</feature>
<comment type="similarity">
    <text evidence="1">Belongs to the bacterial ribosomal protein bS18 family.</text>
</comment>
<accession>A0A7G1GG99</accession>
<dbReference type="InterPro" id="IPR036870">
    <property type="entry name" value="Ribosomal_bS18_sf"/>
</dbReference>
<name>A0A7G1GG99_9CHLO</name>
<keyword evidence="8" id="KW-0934">Plastid</keyword>
<keyword evidence="5" id="KW-0687">Ribonucleoprotein</keyword>
<dbReference type="AlphaFoldDB" id="A0A7G1GG99"/>
<dbReference type="GO" id="GO:0003735">
    <property type="term" value="F:structural constituent of ribosome"/>
    <property type="evidence" value="ECO:0007669"/>
    <property type="project" value="InterPro"/>
</dbReference>
<evidence type="ECO:0000256" key="5">
    <source>
        <dbReference type="ARBA" id="ARBA00023274"/>
    </source>
</evidence>
<evidence type="ECO:0000256" key="6">
    <source>
        <dbReference type="ARBA" id="ARBA00035266"/>
    </source>
</evidence>
<protein>
    <recommendedName>
        <fullName evidence="6">Small ribosomal subunit protein bS18c</fullName>
    </recommendedName>
</protein>
<dbReference type="SUPFAM" id="SSF46911">
    <property type="entry name" value="Ribosomal protein S18"/>
    <property type="match status" value="1"/>
</dbReference>
<proteinExistence type="inferred from homology"/>
<evidence type="ECO:0000256" key="2">
    <source>
        <dbReference type="ARBA" id="ARBA00011458"/>
    </source>
</evidence>
<keyword evidence="4 8" id="KW-0689">Ribosomal protein</keyword>
<geneLocation type="plastid" evidence="8"/>
<dbReference type="Pfam" id="PF01084">
    <property type="entry name" value="Ribosomal_S18"/>
    <property type="match status" value="1"/>
</dbReference>
<gene>
    <name evidence="8" type="primary">rps18</name>
</gene>
<keyword evidence="3" id="KW-0694">RNA-binding</keyword>
<dbReference type="PANTHER" id="PTHR13479:SF40">
    <property type="entry name" value="SMALL RIBOSOMAL SUBUNIT PROTEIN BS18M"/>
    <property type="match status" value="1"/>
</dbReference>
<dbReference type="InterPro" id="IPR001648">
    <property type="entry name" value="Ribosomal_bS18"/>
</dbReference>
<dbReference type="GO" id="GO:0005763">
    <property type="term" value="C:mitochondrial small ribosomal subunit"/>
    <property type="evidence" value="ECO:0007669"/>
    <property type="project" value="TreeGrafter"/>
</dbReference>
<dbReference type="HAMAP" id="MF_00270">
    <property type="entry name" value="Ribosomal_bS18"/>
    <property type="match status" value="1"/>
</dbReference>
<evidence type="ECO:0000256" key="7">
    <source>
        <dbReference type="SAM" id="MobiDB-lite"/>
    </source>
</evidence>
<organism evidence="8">
    <name type="scientific">Volvocales sp. NrCl902</name>
    <dbReference type="NCBI Taxonomy" id="2682054"/>
    <lineage>
        <taxon>Eukaryota</taxon>
        <taxon>Viridiplantae</taxon>
        <taxon>Chlorophyta</taxon>
        <taxon>core chlorophytes</taxon>
        <taxon>Chlorophyceae</taxon>
        <taxon>CS clade</taxon>
        <taxon>Chlamydomonadales</taxon>
    </lineage>
</organism>
<dbReference type="Gene3D" id="4.10.640.10">
    <property type="entry name" value="Ribosomal protein S18"/>
    <property type="match status" value="1"/>
</dbReference>
<evidence type="ECO:0000256" key="1">
    <source>
        <dbReference type="ARBA" id="ARBA00005589"/>
    </source>
</evidence>
<evidence type="ECO:0000256" key="3">
    <source>
        <dbReference type="ARBA" id="ARBA00022884"/>
    </source>
</evidence>
<evidence type="ECO:0000256" key="4">
    <source>
        <dbReference type="ARBA" id="ARBA00022980"/>
    </source>
</evidence>
<comment type="subunit">
    <text evidence="2">Part of the 30S ribosomal subunit.</text>
</comment>
<dbReference type="NCBIfam" id="TIGR00165">
    <property type="entry name" value="S18"/>
    <property type="match status" value="1"/>
</dbReference>
<feature type="region of interest" description="Disordered" evidence="7">
    <location>
        <begin position="102"/>
        <end position="140"/>
    </location>
</feature>
<feature type="region of interest" description="Disordered" evidence="7">
    <location>
        <begin position="179"/>
        <end position="200"/>
    </location>
</feature>
<dbReference type="EMBL" id="LC516060">
    <property type="protein sequence ID" value="BBQ09622.1"/>
    <property type="molecule type" value="Genomic_DNA"/>
</dbReference>
<dbReference type="GO" id="GO:0070181">
    <property type="term" value="F:small ribosomal subunit rRNA binding"/>
    <property type="evidence" value="ECO:0007669"/>
    <property type="project" value="TreeGrafter"/>
</dbReference>